<dbReference type="EMBL" id="CP002770">
    <property type="protein sequence ID" value="AEG16645.1"/>
    <property type="molecule type" value="Genomic_DNA"/>
</dbReference>
<dbReference type="EC" id="1.1.99.14" evidence="6"/>
<evidence type="ECO:0000313" key="9">
    <source>
        <dbReference type="Proteomes" id="UP000009229"/>
    </source>
</evidence>
<dbReference type="KEGG" id="dku:Desku_3151"/>
<evidence type="ECO:0000256" key="4">
    <source>
        <dbReference type="ARBA" id="ARBA00023004"/>
    </source>
</evidence>
<dbReference type="PIRSF" id="PIRSF000139">
    <property type="entry name" value="Glc_ox_4Fe-4S"/>
    <property type="match status" value="1"/>
</dbReference>
<dbReference type="InterPro" id="IPR017896">
    <property type="entry name" value="4Fe4S_Fe-S-bd"/>
</dbReference>
<dbReference type="Pfam" id="PF02754">
    <property type="entry name" value="CCG"/>
    <property type="match status" value="2"/>
</dbReference>
<keyword evidence="6" id="KW-0249">Electron transport</keyword>
<dbReference type="InterPro" id="IPR012257">
    <property type="entry name" value="Glc_ox_4Fe-4S"/>
</dbReference>
<dbReference type="AlphaFoldDB" id="A0AAU8PSR6"/>
<accession>A0AAU8PSR6</accession>
<dbReference type="Gene3D" id="1.10.1060.10">
    <property type="entry name" value="Alpha-helical ferredoxin"/>
    <property type="match status" value="1"/>
</dbReference>
<evidence type="ECO:0000256" key="5">
    <source>
        <dbReference type="ARBA" id="ARBA00023014"/>
    </source>
</evidence>
<dbReference type="InterPro" id="IPR017900">
    <property type="entry name" value="4Fe4S_Fe_S_CS"/>
</dbReference>
<evidence type="ECO:0000259" key="7">
    <source>
        <dbReference type="PROSITE" id="PS51379"/>
    </source>
</evidence>
<dbReference type="GO" id="GO:0046872">
    <property type="term" value="F:metal ion binding"/>
    <property type="evidence" value="ECO:0007669"/>
    <property type="project" value="UniProtKB-UniRule"/>
</dbReference>
<proteinExistence type="predicted"/>
<dbReference type="SUPFAM" id="SSF46548">
    <property type="entry name" value="alpha-helical ferredoxin"/>
    <property type="match status" value="1"/>
</dbReference>
<keyword evidence="6" id="KW-0813">Transport</keyword>
<keyword evidence="1 6" id="KW-0004">4Fe-4S</keyword>
<keyword evidence="2 6" id="KW-0479">Metal-binding</keyword>
<organism evidence="8 9">
    <name type="scientific">Desulfofundulus kuznetsovii (strain DSM 6115 / VKM B-1805 / 17)</name>
    <name type="common">Desulfotomaculum kuznetsovii</name>
    <dbReference type="NCBI Taxonomy" id="760568"/>
    <lineage>
        <taxon>Bacteria</taxon>
        <taxon>Bacillati</taxon>
        <taxon>Bacillota</taxon>
        <taxon>Clostridia</taxon>
        <taxon>Eubacteriales</taxon>
        <taxon>Peptococcaceae</taxon>
        <taxon>Desulfofundulus</taxon>
    </lineage>
</organism>
<evidence type="ECO:0000256" key="2">
    <source>
        <dbReference type="ARBA" id="ARBA00022723"/>
    </source>
</evidence>
<feature type="domain" description="4Fe-4S ferredoxin-type" evidence="7">
    <location>
        <begin position="57"/>
        <end position="85"/>
    </location>
</feature>
<evidence type="ECO:0000256" key="3">
    <source>
        <dbReference type="ARBA" id="ARBA00022737"/>
    </source>
</evidence>
<keyword evidence="5 6" id="KW-0411">Iron-sulfur</keyword>
<feature type="domain" description="4Fe-4S ferredoxin-type" evidence="7">
    <location>
        <begin position="5"/>
        <end position="34"/>
    </location>
</feature>
<dbReference type="Proteomes" id="UP000009229">
    <property type="component" value="Chromosome"/>
</dbReference>
<comment type="function">
    <text evidence="6">Component of a complex that catalyzes the oxidation of glycolate to glyoxylate.</text>
</comment>
<dbReference type="InterPro" id="IPR004017">
    <property type="entry name" value="Cys_rich_dom"/>
</dbReference>
<comment type="catalytic activity">
    <reaction evidence="6">
        <text>(R)-lactate + A = pyruvate + AH2</text>
        <dbReference type="Rhea" id="RHEA:15089"/>
        <dbReference type="ChEBI" id="CHEBI:13193"/>
        <dbReference type="ChEBI" id="CHEBI:15361"/>
        <dbReference type="ChEBI" id="CHEBI:16004"/>
        <dbReference type="ChEBI" id="CHEBI:17499"/>
    </reaction>
</comment>
<dbReference type="PROSITE" id="PS00198">
    <property type="entry name" value="4FE4S_FER_1"/>
    <property type="match status" value="2"/>
</dbReference>
<dbReference type="RefSeq" id="WP_013824154.1">
    <property type="nucleotide sequence ID" value="NC_015573.1"/>
</dbReference>
<dbReference type="PROSITE" id="PS51379">
    <property type="entry name" value="4FE4S_FER_2"/>
    <property type="match status" value="2"/>
</dbReference>
<keyword evidence="4 6" id="KW-0408">Iron</keyword>
<protein>
    <recommendedName>
        <fullName evidence="6">Glycolate oxidase iron-sulfur subunit</fullName>
        <ecNumber evidence="6">1.1.99.14</ecNumber>
    </recommendedName>
</protein>
<dbReference type="Pfam" id="PF13183">
    <property type="entry name" value="Fer4_8"/>
    <property type="match status" value="1"/>
</dbReference>
<evidence type="ECO:0000313" key="8">
    <source>
        <dbReference type="EMBL" id="AEG16645.1"/>
    </source>
</evidence>
<keyword evidence="9" id="KW-1185">Reference proteome</keyword>
<comment type="catalytic activity">
    <reaction evidence="6">
        <text>glycolate + A = glyoxylate + AH2</text>
        <dbReference type="Rhea" id="RHEA:21264"/>
        <dbReference type="ChEBI" id="CHEBI:13193"/>
        <dbReference type="ChEBI" id="CHEBI:17499"/>
        <dbReference type="ChEBI" id="CHEBI:29805"/>
        <dbReference type="ChEBI" id="CHEBI:36655"/>
        <dbReference type="EC" id="1.1.99.14"/>
    </reaction>
</comment>
<evidence type="ECO:0000256" key="1">
    <source>
        <dbReference type="ARBA" id="ARBA00022485"/>
    </source>
</evidence>
<gene>
    <name evidence="8" type="ordered locus">Desku_3151</name>
</gene>
<dbReference type="GO" id="GO:0051539">
    <property type="term" value="F:4 iron, 4 sulfur cluster binding"/>
    <property type="evidence" value="ECO:0007669"/>
    <property type="project" value="UniProtKB-UniRule"/>
</dbReference>
<reference evidence="9" key="1">
    <citation type="submission" date="2011-05" db="EMBL/GenBank/DDBJ databases">
        <title>Complete sequence of Desulfotomaculum kuznetsovii DSM 6115.</title>
        <authorList>
            <person name="Lucas S."/>
            <person name="Han J."/>
            <person name="Lapidus A."/>
            <person name="Cheng J.-F."/>
            <person name="Goodwin L."/>
            <person name="Pitluck S."/>
            <person name="Peters L."/>
            <person name="Mikhailova N."/>
            <person name="Lu M."/>
            <person name="Saunders E."/>
            <person name="Han C."/>
            <person name="Tapia R."/>
            <person name="Land M."/>
            <person name="Hauser L."/>
            <person name="Kyrpides N."/>
            <person name="Ivanova N."/>
            <person name="Pagani I."/>
            <person name="Nazina T."/>
            <person name="Ivanova A."/>
            <person name="Parshina S."/>
            <person name="Kuever J."/>
            <person name="Muyzer G."/>
            <person name="Plugge C."/>
            <person name="Stams A."/>
            <person name="Woyke T."/>
        </authorList>
    </citation>
    <scope>NUCLEOTIDE SEQUENCE [LARGE SCALE GENOMIC DNA]</scope>
    <source>
        <strain evidence="9">DSM 6115 / VKM B-1805 / 17</strain>
    </source>
</reference>
<dbReference type="PANTHER" id="PTHR32479:SF20">
    <property type="entry name" value="GLYCOLATE OXIDASE IRON-SULFUR SUBUNIT"/>
    <property type="match status" value="1"/>
</dbReference>
<evidence type="ECO:0000256" key="6">
    <source>
        <dbReference type="PIRNR" id="PIRNR000139"/>
    </source>
</evidence>
<sequence>MSNEAKAVKDQVNRCSKCGSCREVCPVFIEMNSEPWVARARVQLASAALEHQVDFSHRYKEIMESCLLCKACVAHCPNGVRVDKLVLWARQEAVKRQGLAFIKKVLLHNVLRYNYRLDLMAKILAAYQATGVRLTPKDNLLPHFRTVPFRRLWHPRELKQPSLVVAYFTGCMTQYVYHQTGRAVLHVLEENNVQVVLPEQWCCGMPALAAGDLQTARALAERNVESLTKAGVDYIITDCASCGEMLKGYGQLLGNDMARKFSGIVKDVSFFLVHTIGFRHPDKKVPLVVTYHDPCHLKRGQGTWAEPRKILAGIPGLTLVEMAESDRCCGSAGSFGFTHYDLSMKILQRKVENIRATGAQAVATGCPSCRLQIEYGLKKADISVPVVHTVELLSRAYGLGMEGEAGLIKGDKSSLKGV</sequence>
<dbReference type="PANTHER" id="PTHR32479">
    <property type="entry name" value="GLYCOLATE OXIDASE IRON-SULFUR SUBUNIT"/>
    <property type="match status" value="1"/>
</dbReference>
<name>A0AAU8PSR6_DESK7</name>
<dbReference type="GO" id="GO:0019154">
    <property type="term" value="F:glycolate dehydrogenase activity"/>
    <property type="evidence" value="ECO:0007669"/>
    <property type="project" value="UniProtKB-EC"/>
</dbReference>
<dbReference type="InterPro" id="IPR009051">
    <property type="entry name" value="Helical_ferredxn"/>
</dbReference>
<comment type="cofactor">
    <cofactor evidence="6">
        <name>[4Fe-4S] cluster</name>
        <dbReference type="ChEBI" id="CHEBI:49883"/>
    </cofactor>
    <text evidence="6">Binds 2 [4Fe-4S] clusters.</text>
</comment>
<keyword evidence="3" id="KW-0677">Repeat</keyword>